<dbReference type="SUPFAM" id="SSF53613">
    <property type="entry name" value="Ribokinase-like"/>
    <property type="match status" value="1"/>
</dbReference>
<comment type="catalytic activity">
    <reaction evidence="6">
        <text>D-tagatofuranose 6-phosphate + ATP = D-tagatofuranose 1,6-bisphosphate + ADP + H(+)</text>
        <dbReference type="Rhea" id="RHEA:12420"/>
        <dbReference type="ChEBI" id="CHEBI:15378"/>
        <dbReference type="ChEBI" id="CHEBI:30616"/>
        <dbReference type="ChEBI" id="CHEBI:58694"/>
        <dbReference type="ChEBI" id="CHEBI:58695"/>
        <dbReference type="ChEBI" id="CHEBI:456216"/>
        <dbReference type="EC" id="2.7.1.144"/>
    </reaction>
</comment>
<dbReference type="PANTHER" id="PTHR46566:SF2">
    <property type="entry name" value="ATP-DEPENDENT 6-PHOSPHOFRUCTOKINASE ISOZYME 2"/>
    <property type="match status" value="1"/>
</dbReference>
<sequence>MILAVTLNIALDHYYYVPHFRIGNVHRVAKQVVTAGGKGLNVARVIHQLQADVKATGIIGGFNGQRILQLVKEDGIAHHFMEAPIETRKCMNIVDESGISTELLESGEQLEEVHLESFIKEFSAMLAEAKVVTFSGSAMVGMPKTVYNQLIALCKTKCIPVLLDTSGELLKCGIEGEPTLIKPNQQELRQLVGGEIASIEDIIRASDKLVNNYVKYVVVSLGENGALLVMKDRVIRAVPPKMEVVNVVGSGDSMVAALAVSIAQGKTPEEMLRYSVAVSAVNTLSEKTGDIDLNKVEEIFPKVEVYVEK</sequence>
<keyword evidence="6" id="KW-0423">Lactose metabolism</keyword>
<dbReference type="RefSeq" id="WP_053994148.1">
    <property type="nucleotide sequence ID" value="NZ_CP065643.1"/>
</dbReference>
<dbReference type="PANTHER" id="PTHR46566">
    <property type="entry name" value="1-PHOSPHOFRUCTOKINASE-RELATED"/>
    <property type="match status" value="1"/>
</dbReference>
<dbReference type="UniPathway" id="UPA00704">
    <property type="reaction ID" value="UER00715"/>
</dbReference>
<reference evidence="8 9" key="1">
    <citation type="submission" date="2015-07" db="EMBL/GenBank/DDBJ databases">
        <title>Genome sequencing project for genomic taxonomy and phylogenomics of Bacillus-like bacteria.</title>
        <authorList>
            <person name="Liu B."/>
            <person name="Wang J."/>
            <person name="Zhu Y."/>
            <person name="Liu G."/>
            <person name="Chen Q."/>
            <person name="Chen Z."/>
            <person name="Che J."/>
            <person name="Ge C."/>
            <person name="Shi H."/>
            <person name="Pan Z."/>
            <person name="Liu X."/>
        </authorList>
    </citation>
    <scope>NUCLEOTIDE SEQUENCE [LARGE SCALE GENOMIC DNA]</scope>
    <source>
        <strain evidence="8 9">DSM 54</strain>
    </source>
</reference>
<keyword evidence="2 6" id="KW-0808">Transferase</keyword>
<organism evidence="8 9">
    <name type="scientific">Lysinibacillus macroides</name>
    <dbReference type="NCBI Taxonomy" id="33935"/>
    <lineage>
        <taxon>Bacteria</taxon>
        <taxon>Bacillati</taxon>
        <taxon>Bacillota</taxon>
        <taxon>Bacilli</taxon>
        <taxon>Bacillales</taxon>
        <taxon>Bacillaceae</taxon>
        <taxon>Lysinibacillus</taxon>
    </lineage>
</organism>
<dbReference type="GO" id="GO:0005829">
    <property type="term" value="C:cytosol"/>
    <property type="evidence" value="ECO:0007669"/>
    <property type="project" value="TreeGrafter"/>
</dbReference>
<feature type="domain" description="Carbohydrate kinase PfkB" evidence="7">
    <location>
        <begin position="11"/>
        <end position="290"/>
    </location>
</feature>
<dbReference type="AlphaFoldDB" id="A0A0M9DLL8"/>
<evidence type="ECO:0000313" key="9">
    <source>
        <dbReference type="Proteomes" id="UP000037977"/>
    </source>
</evidence>
<evidence type="ECO:0000256" key="1">
    <source>
        <dbReference type="ARBA" id="ARBA00005380"/>
    </source>
</evidence>
<evidence type="ECO:0000256" key="5">
    <source>
        <dbReference type="ARBA" id="ARBA00022840"/>
    </source>
</evidence>
<comment type="pathway">
    <text evidence="6">Carbohydrate metabolism; D-tagatose 6-phosphate degradation; D-glyceraldehyde 3-phosphate and glycerone phosphate from D-tagatose 6-phosphate: step 1/2.</text>
</comment>
<dbReference type="GO" id="GO:0005988">
    <property type="term" value="P:lactose metabolic process"/>
    <property type="evidence" value="ECO:0007669"/>
    <property type="project" value="UniProtKB-KW"/>
</dbReference>
<keyword evidence="9" id="KW-1185">Reference proteome</keyword>
<comment type="similarity">
    <text evidence="1">Belongs to the carbohydrate kinase pfkB family.</text>
</comment>
<dbReference type="GO" id="GO:0008443">
    <property type="term" value="F:phosphofructokinase activity"/>
    <property type="evidence" value="ECO:0007669"/>
    <property type="project" value="UniProtKB-ARBA"/>
</dbReference>
<dbReference type="NCBIfam" id="TIGR03168">
    <property type="entry name" value="1-PFK"/>
    <property type="match status" value="1"/>
</dbReference>
<dbReference type="EMBL" id="LGCI01000005">
    <property type="protein sequence ID" value="KOY82910.1"/>
    <property type="molecule type" value="Genomic_DNA"/>
</dbReference>
<dbReference type="GO" id="GO:0005524">
    <property type="term" value="F:ATP binding"/>
    <property type="evidence" value="ECO:0007669"/>
    <property type="project" value="UniProtKB-KW"/>
</dbReference>
<dbReference type="PIRSF" id="PIRSF000535">
    <property type="entry name" value="1PFK/6PFK/LacC"/>
    <property type="match status" value="1"/>
</dbReference>
<dbReference type="PATRIC" id="fig|33935.3.peg.668"/>
<dbReference type="InterPro" id="IPR011611">
    <property type="entry name" value="PfkB_dom"/>
</dbReference>
<accession>A0A0M9DLL8</accession>
<protein>
    <recommendedName>
        <fullName evidence="6">Tagatose-6-phosphate kinase</fullName>
        <ecNumber evidence="6">2.7.1.144</ecNumber>
    </recommendedName>
</protein>
<keyword evidence="5 6" id="KW-0067">ATP-binding</keyword>
<name>A0A0M9DLL8_9BACI</name>
<dbReference type="Pfam" id="PF00294">
    <property type="entry name" value="PfkB"/>
    <property type="match status" value="1"/>
</dbReference>
<dbReference type="GO" id="GO:0009024">
    <property type="term" value="F:tagatose-6-phosphate kinase activity"/>
    <property type="evidence" value="ECO:0007669"/>
    <property type="project" value="UniProtKB-EC"/>
</dbReference>
<evidence type="ECO:0000256" key="4">
    <source>
        <dbReference type="ARBA" id="ARBA00022777"/>
    </source>
</evidence>
<gene>
    <name evidence="8" type="ORF">ADM90_06205</name>
</gene>
<evidence type="ECO:0000256" key="3">
    <source>
        <dbReference type="ARBA" id="ARBA00022741"/>
    </source>
</evidence>
<keyword evidence="3 6" id="KW-0547">Nucleotide-binding</keyword>
<comment type="similarity">
    <text evidence="6">Belongs to the carbohydrate kinase PfkB family. LacC subfamily.</text>
</comment>
<dbReference type="STRING" id="33935.ADM90_06205"/>
<evidence type="ECO:0000313" key="8">
    <source>
        <dbReference type="EMBL" id="KOY82910.1"/>
    </source>
</evidence>
<dbReference type="Proteomes" id="UP000037977">
    <property type="component" value="Unassembled WGS sequence"/>
</dbReference>
<evidence type="ECO:0000256" key="2">
    <source>
        <dbReference type="ARBA" id="ARBA00022679"/>
    </source>
</evidence>
<dbReference type="CDD" id="cd01164">
    <property type="entry name" value="FruK_PfkB_like"/>
    <property type="match status" value="1"/>
</dbReference>
<dbReference type="InterPro" id="IPR002173">
    <property type="entry name" value="Carboh/pur_kinase_PfkB_CS"/>
</dbReference>
<dbReference type="InterPro" id="IPR029056">
    <property type="entry name" value="Ribokinase-like"/>
</dbReference>
<dbReference type="InterPro" id="IPR017583">
    <property type="entry name" value="Tagatose/fructose_Pkinase"/>
</dbReference>
<keyword evidence="4" id="KW-0418">Kinase</keyword>
<dbReference type="GO" id="GO:0016052">
    <property type="term" value="P:carbohydrate catabolic process"/>
    <property type="evidence" value="ECO:0007669"/>
    <property type="project" value="UniProtKB-ARBA"/>
</dbReference>
<dbReference type="GO" id="GO:2001059">
    <property type="term" value="P:D-tagatose 6-phosphate catabolic process"/>
    <property type="evidence" value="ECO:0007669"/>
    <property type="project" value="UniProtKB-UniPathway"/>
</dbReference>
<dbReference type="FunFam" id="3.40.1190.20:FF:000001">
    <property type="entry name" value="Phosphofructokinase"/>
    <property type="match status" value="1"/>
</dbReference>
<dbReference type="Gene3D" id="3.40.1190.20">
    <property type="match status" value="1"/>
</dbReference>
<dbReference type="PROSITE" id="PS00584">
    <property type="entry name" value="PFKB_KINASES_2"/>
    <property type="match status" value="1"/>
</dbReference>
<proteinExistence type="inferred from homology"/>
<comment type="caution">
    <text evidence="8">The sequence shown here is derived from an EMBL/GenBank/DDBJ whole genome shotgun (WGS) entry which is preliminary data.</text>
</comment>
<dbReference type="OrthoDB" id="9801219at2"/>
<evidence type="ECO:0000259" key="7">
    <source>
        <dbReference type="Pfam" id="PF00294"/>
    </source>
</evidence>
<dbReference type="EC" id="2.7.1.144" evidence="6"/>
<evidence type="ECO:0000256" key="6">
    <source>
        <dbReference type="PIRNR" id="PIRNR000535"/>
    </source>
</evidence>
<dbReference type="GO" id="GO:0044281">
    <property type="term" value="P:small molecule metabolic process"/>
    <property type="evidence" value="ECO:0007669"/>
    <property type="project" value="UniProtKB-ARBA"/>
</dbReference>